<evidence type="ECO:0000256" key="5">
    <source>
        <dbReference type="ARBA" id="ARBA00023136"/>
    </source>
</evidence>
<reference evidence="8" key="2">
    <citation type="submission" date="2020-09" db="EMBL/GenBank/DDBJ databases">
        <authorList>
            <person name="Sun Q."/>
            <person name="Zhou Y."/>
        </authorList>
    </citation>
    <scope>NUCLEOTIDE SEQUENCE</scope>
    <source>
        <strain evidence="8">CGMCC 4.7308</strain>
    </source>
</reference>
<feature type="transmembrane region" description="Helical" evidence="7">
    <location>
        <begin position="259"/>
        <end position="279"/>
    </location>
</feature>
<proteinExistence type="predicted"/>
<feature type="transmembrane region" description="Helical" evidence="7">
    <location>
        <begin position="291"/>
        <end position="318"/>
    </location>
</feature>
<dbReference type="PANTHER" id="PTHR30213:SF1">
    <property type="entry name" value="INNER MEMBRANE PROTEIN YHJD"/>
    <property type="match status" value="1"/>
</dbReference>
<dbReference type="AlphaFoldDB" id="A0A917WG46"/>
<feature type="transmembrane region" description="Helical" evidence="7">
    <location>
        <begin position="181"/>
        <end position="204"/>
    </location>
</feature>
<gene>
    <name evidence="8" type="ORF">GCM10011594_23190</name>
</gene>
<keyword evidence="5 7" id="KW-0472">Membrane</keyword>
<dbReference type="GO" id="GO:0005886">
    <property type="term" value="C:plasma membrane"/>
    <property type="evidence" value="ECO:0007669"/>
    <property type="project" value="UniProtKB-SubCell"/>
</dbReference>
<dbReference type="EMBL" id="BMNA01000004">
    <property type="protein sequence ID" value="GGM02456.1"/>
    <property type="molecule type" value="Genomic_DNA"/>
</dbReference>
<accession>A0A917WG46</accession>
<evidence type="ECO:0000313" key="9">
    <source>
        <dbReference type="Proteomes" id="UP000655208"/>
    </source>
</evidence>
<reference evidence="8" key="1">
    <citation type="journal article" date="2014" name="Int. J. Syst. Evol. Microbiol.">
        <title>Complete genome sequence of Corynebacterium casei LMG S-19264T (=DSM 44701T), isolated from a smear-ripened cheese.</title>
        <authorList>
            <consortium name="US DOE Joint Genome Institute (JGI-PGF)"/>
            <person name="Walter F."/>
            <person name="Albersmeier A."/>
            <person name="Kalinowski J."/>
            <person name="Ruckert C."/>
        </authorList>
    </citation>
    <scope>NUCLEOTIDE SEQUENCE</scope>
    <source>
        <strain evidence="8">CGMCC 4.7308</strain>
    </source>
</reference>
<name>A0A917WG46_9ACTN</name>
<comment type="caution">
    <text evidence="8">The sequence shown here is derived from an EMBL/GenBank/DDBJ whole genome shotgun (WGS) entry which is preliminary data.</text>
</comment>
<evidence type="ECO:0000256" key="1">
    <source>
        <dbReference type="ARBA" id="ARBA00004651"/>
    </source>
</evidence>
<keyword evidence="3 7" id="KW-0812">Transmembrane</keyword>
<dbReference type="PANTHER" id="PTHR30213">
    <property type="entry name" value="INNER MEMBRANE PROTEIN YHJD"/>
    <property type="match status" value="1"/>
</dbReference>
<feature type="compositionally biased region" description="Basic and acidic residues" evidence="6">
    <location>
        <begin position="11"/>
        <end position="23"/>
    </location>
</feature>
<dbReference type="Proteomes" id="UP000655208">
    <property type="component" value="Unassembled WGS sequence"/>
</dbReference>
<sequence length="373" mass="39826">MTAIDPSPRAAAERLRADDYPVEERAEKKPSALAARIKALTARPGILHLTRAGGRFTERLGTQFAGAITYFSFLALVPILMVAFAVVGFVLAGQPGQIDELKGQITKQIPGTLGSQLSDQLNSAIDARYTVGIIGLVVALYSGISWMGNVRNAIQAQWRPDFDEDQETAQESLPVNLLRSFLRLVGLGVALLLSIVLSSVGGALTSQVLDWLNLSDVGWLKPVLVIVPILLAMAADVLVFLWVYTALPPRHMRAPRKALIRGSIAAAVGFELLKQALALFPSLLTSTSAKIFGPIIGLLFFFNLTAMLVLFVAAWIATAPGSPGLAEKSTQDPGPDDVPPAVLVVQEPMSRPKLAGLLGAGALLGWGVGRRRR</sequence>
<feature type="transmembrane region" description="Helical" evidence="7">
    <location>
        <begin position="224"/>
        <end position="247"/>
    </location>
</feature>
<evidence type="ECO:0000256" key="6">
    <source>
        <dbReference type="SAM" id="MobiDB-lite"/>
    </source>
</evidence>
<evidence type="ECO:0000256" key="4">
    <source>
        <dbReference type="ARBA" id="ARBA00022989"/>
    </source>
</evidence>
<keyword evidence="9" id="KW-1185">Reference proteome</keyword>
<dbReference type="NCBIfam" id="TIGR00766">
    <property type="entry name" value="inner membrane protein YhjD"/>
    <property type="match status" value="1"/>
</dbReference>
<keyword evidence="2" id="KW-1003">Cell membrane</keyword>
<dbReference type="Pfam" id="PF03631">
    <property type="entry name" value="Virul_fac_BrkB"/>
    <property type="match status" value="1"/>
</dbReference>
<keyword evidence="4 7" id="KW-1133">Transmembrane helix</keyword>
<evidence type="ECO:0000256" key="3">
    <source>
        <dbReference type="ARBA" id="ARBA00022692"/>
    </source>
</evidence>
<organism evidence="8 9">
    <name type="scientific">Nakamurella endophytica</name>
    <dbReference type="NCBI Taxonomy" id="1748367"/>
    <lineage>
        <taxon>Bacteria</taxon>
        <taxon>Bacillati</taxon>
        <taxon>Actinomycetota</taxon>
        <taxon>Actinomycetes</taxon>
        <taxon>Nakamurellales</taxon>
        <taxon>Nakamurellaceae</taxon>
        <taxon>Nakamurella</taxon>
    </lineage>
</organism>
<evidence type="ECO:0000256" key="2">
    <source>
        <dbReference type="ARBA" id="ARBA00022475"/>
    </source>
</evidence>
<comment type="subcellular location">
    <subcellularLocation>
        <location evidence="1">Cell membrane</location>
        <topology evidence="1">Multi-pass membrane protein</topology>
    </subcellularLocation>
</comment>
<dbReference type="InterPro" id="IPR017039">
    <property type="entry name" value="Virul_fac_BrkB"/>
</dbReference>
<protein>
    <submittedName>
        <fullName evidence="8">Inner membrane protein YhjD</fullName>
    </submittedName>
</protein>
<feature type="transmembrane region" description="Helical" evidence="7">
    <location>
        <begin position="64"/>
        <end position="92"/>
    </location>
</feature>
<dbReference type="InterPro" id="IPR005274">
    <property type="entry name" value="IM_pro_YhjD"/>
</dbReference>
<feature type="transmembrane region" description="Helical" evidence="7">
    <location>
        <begin position="129"/>
        <end position="149"/>
    </location>
</feature>
<evidence type="ECO:0000313" key="8">
    <source>
        <dbReference type="EMBL" id="GGM02456.1"/>
    </source>
</evidence>
<dbReference type="RefSeq" id="WP_188941690.1">
    <property type="nucleotide sequence ID" value="NZ_BMNA01000004.1"/>
</dbReference>
<evidence type="ECO:0000256" key="7">
    <source>
        <dbReference type="SAM" id="Phobius"/>
    </source>
</evidence>
<feature type="region of interest" description="Disordered" evidence="6">
    <location>
        <begin position="1"/>
        <end position="23"/>
    </location>
</feature>